<keyword evidence="3 4" id="KW-0479">Metal-binding</keyword>
<comment type="cofactor">
    <cofactor evidence="1 3">
        <name>heme</name>
        <dbReference type="ChEBI" id="CHEBI:30413"/>
    </cofactor>
</comment>
<keyword evidence="4" id="KW-0503">Monooxygenase</keyword>
<dbReference type="InterPro" id="IPR002401">
    <property type="entry name" value="Cyt_P450_E_grp-I"/>
</dbReference>
<evidence type="ECO:0000256" key="4">
    <source>
        <dbReference type="RuleBase" id="RU000461"/>
    </source>
</evidence>
<gene>
    <name evidence="5" type="ORF">FHR82_006542</name>
</gene>
<dbReference type="PANTHER" id="PTHR24305:SF166">
    <property type="entry name" value="CYTOCHROME P450 12A4, MITOCHONDRIAL-RELATED"/>
    <property type="match status" value="1"/>
</dbReference>
<comment type="similarity">
    <text evidence="2 4">Belongs to the cytochrome P450 family.</text>
</comment>
<organism evidence="5 6">
    <name type="scientific">Actinophytocola algeriensis</name>
    <dbReference type="NCBI Taxonomy" id="1768010"/>
    <lineage>
        <taxon>Bacteria</taxon>
        <taxon>Bacillati</taxon>
        <taxon>Actinomycetota</taxon>
        <taxon>Actinomycetes</taxon>
        <taxon>Pseudonocardiales</taxon>
        <taxon>Pseudonocardiaceae</taxon>
    </lineage>
</organism>
<evidence type="ECO:0000256" key="1">
    <source>
        <dbReference type="ARBA" id="ARBA00001971"/>
    </source>
</evidence>
<dbReference type="InterPro" id="IPR036396">
    <property type="entry name" value="Cyt_P450_sf"/>
</dbReference>
<dbReference type="GO" id="GO:0005506">
    <property type="term" value="F:iron ion binding"/>
    <property type="evidence" value="ECO:0007669"/>
    <property type="project" value="InterPro"/>
</dbReference>
<dbReference type="AlphaFoldDB" id="A0A7W7QB15"/>
<dbReference type="GO" id="GO:0004497">
    <property type="term" value="F:monooxygenase activity"/>
    <property type="evidence" value="ECO:0007669"/>
    <property type="project" value="UniProtKB-KW"/>
</dbReference>
<dbReference type="PRINTS" id="PR00463">
    <property type="entry name" value="EP450I"/>
</dbReference>
<dbReference type="Proteomes" id="UP000520767">
    <property type="component" value="Unassembled WGS sequence"/>
</dbReference>
<dbReference type="Pfam" id="PF00067">
    <property type="entry name" value="p450"/>
    <property type="match status" value="1"/>
</dbReference>
<name>A0A7W7QB15_9PSEU</name>
<dbReference type="PROSITE" id="PS00086">
    <property type="entry name" value="CYTOCHROME_P450"/>
    <property type="match status" value="1"/>
</dbReference>
<keyword evidence="4" id="KW-0560">Oxidoreductase</keyword>
<dbReference type="GO" id="GO:0016705">
    <property type="term" value="F:oxidoreductase activity, acting on paired donors, with incorporation or reduction of molecular oxygen"/>
    <property type="evidence" value="ECO:0007669"/>
    <property type="project" value="InterPro"/>
</dbReference>
<dbReference type="InterPro" id="IPR050121">
    <property type="entry name" value="Cytochrome_P450_monoxygenase"/>
</dbReference>
<dbReference type="GO" id="GO:0020037">
    <property type="term" value="F:heme binding"/>
    <property type="evidence" value="ECO:0007669"/>
    <property type="project" value="InterPro"/>
</dbReference>
<evidence type="ECO:0000256" key="2">
    <source>
        <dbReference type="ARBA" id="ARBA00010617"/>
    </source>
</evidence>
<protein>
    <submittedName>
        <fullName evidence="5">Cytochrome P450</fullName>
    </submittedName>
</protein>
<evidence type="ECO:0000313" key="5">
    <source>
        <dbReference type="EMBL" id="MBB4910284.1"/>
    </source>
</evidence>
<evidence type="ECO:0000256" key="3">
    <source>
        <dbReference type="PIRSR" id="PIRSR602401-1"/>
    </source>
</evidence>
<dbReference type="PANTHER" id="PTHR24305">
    <property type="entry name" value="CYTOCHROME P450"/>
    <property type="match status" value="1"/>
</dbReference>
<comment type="caution">
    <text evidence="5">The sequence shown here is derived from an EMBL/GenBank/DDBJ whole genome shotgun (WGS) entry which is preliminary data.</text>
</comment>
<reference evidence="5 6" key="1">
    <citation type="submission" date="2020-08" db="EMBL/GenBank/DDBJ databases">
        <title>Genomic Encyclopedia of Type Strains, Phase III (KMG-III): the genomes of soil and plant-associated and newly described type strains.</title>
        <authorList>
            <person name="Whitman W."/>
        </authorList>
    </citation>
    <scope>NUCLEOTIDE SEQUENCE [LARGE SCALE GENOMIC DNA]</scope>
    <source>
        <strain evidence="5 6">CECT 8960</strain>
    </source>
</reference>
<dbReference type="PRINTS" id="PR00385">
    <property type="entry name" value="P450"/>
</dbReference>
<dbReference type="EMBL" id="JACHJQ010000007">
    <property type="protein sequence ID" value="MBB4910284.1"/>
    <property type="molecule type" value="Genomic_DNA"/>
</dbReference>
<evidence type="ECO:0000313" key="6">
    <source>
        <dbReference type="Proteomes" id="UP000520767"/>
    </source>
</evidence>
<proteinExistence type="inferred from homology"/>
<keyword evidence="6" id="KW-1185">Reference proteome</keyword>
<sequence length="436" mass="48713">MATVEAPPGTALPPGSNLPRLVQTILFVAFRRQIHARWRRRYGELFTTRVAANRTIVTLSRPEHIRQVFAGAPTIFHAGEGNGLLAPVMGRHSLLTTDEGEHLRARKLLMPAFNGAALRGYRDLMTDLAAAFVERWPVGTPFAVHPRMNAVTLEIILRVVFGMAEGPRLAELRPRLRRISDIGPLTVLGWSYPRLRRFGVWRRNWENLHAADRLLYAEITDRRAAGDLTERDDVLSRLLTTAGDELSDLELRDQMITLLLAGHETTATALAWSFHELSRRPDLLRRAQQAADDGDDEYLEAVAKEAMRRRPVIQNVARLLTEPVELAGYRLPAGTIVAPSISLVHRDANVHQVPNDFRPDRFLGRTPEAGTWIPFGGGVRRCIGAGFSLQEAVAVLKEALSRYDIRAASPHEEFPKPRNITLVPSRGARIVATPRT</sequence>
<accession>A0A7W7QB15</accession>
<dbReference type="InterPro" id="IPR001128">
    <property type="entry name" value="Cyt_P450"/>
</dbReference>
<dbReference type="CDD" id="cd11053">
    <property type="entry name" value="CYP110-like"/>
    <property type="match status" value="1"/>
</dbReference>
<dbReference type="SUPFAM" id="SSF48264">
    <property type="entry name" value="Cytochrome P450"/>
    <property type="match status" value="1"/>
</dbReference>
<keyword evidence="3 4" id="KW-0408">Iron</keyword>
<dbReference type="Gene3D" id="1.10.630.10">
    <property type="entry name" value="Cytochrome P450"/>
    <property type="match status" value="1"/>
</dbReference>
<feature type="binding site" description="axial binding residue" evidence="3">
    <location>
        <position position="382"/>
    </location>
    <ligand>
        <name>heme</name>
        <dbReference type="ChEBI" id="CHEBI:30413"/>
    </ligand>
    <ligandPart>
        <name>Fe</name>
        <dbReference type="ChEBI" id="CHEBI:18248"/>
    </ligandPart>
</feature>
<dbReference type="RefSeq" id="WP_184814348.1">
    <property type="nucleotide sequence ID" value="NZ_JACHJQ010000007.1"/>
</dbReference>
<dbReference type="InterPro" id="IPR017972">
    <property type="entry name" value="Cyt_P450_CS"/>
</dbReference>
<keyword evidence="3 4" id="KW-0349">Heme</keyword>